<feature type="transmembrane region" description="Helical" evidence="1">
    <location>
        <begin position="262"/>
        <end position="281"/>
    </location>
</feature>
<keyword evidence="1" id="KW-1133">Transmembrane helix</keyword>
<proteinExistence type="predicted"/>
<dbReference type="EMBL" id="CAJJDO010000116">
    <property type="protein sequence ID" value="CAD8197764.1"/>
    <property type="molecule type" value="Genomic_DNA"/>
</dbReference>
<keyword evidence="3" id="KW-1185">Reference proteome</keyword>
<evidence type="ECO:0008006" key="4">
    <source>
        <dbReference type="Google" id="ProtNLM"/>
    </source>
</evidence>
<keyword evidence="1" id="KW-0812">Transmembrane</keyword>
<keyword evidence="1" id="KW-0472">Membrane</keyword>
<protein>
    <recommendedName>
        <fullName evidence="4">Transmembrane protein</fullName>
    </recommendedName>
</protein>
<evidence type="ECO:0000313" key="3">
    <source>
        <dbReference type="Proteomes" id="UP000689195"/>
    </source>
</evidence>
<sequence>MKNNEQISLEIVAFKESPENEVVFEIEYQQTQSQTQLDQILEEQRFNDKLKECEQKRIEKLQRIPKEFQDSLPTISESADISNTQLYITHNVQDDIEQSNYLIQNDNLTSKKLKQKTQDQAKYDKQLMYYSSINISQYYIDKSIDCQWKLLFTYYIIIIGANIILNLIELIRYQQSFCRLKGLDHSLIYINQIVYMACKIGILNIIYQEFTNTLPIKVKVPLLNQVMFSCIFPILSMPLYIFDFVQCQYRIKIFTLDQSLKLLNLIDCLIISLLFLIILIQSCCMIQISSQVFQRIMKYMKIGYYILLIIVHCISIIMVIGQSFDNIMPAMIMENYYFIFSLILMCYLSIQKYLFNKIPFKQNNQENS</sequence>
<feature type="transmembrane region" description="Helical" evidence="1">
    <location>
        <begin position="222"/>
        <end position="242"/>
    </location>
</feature>
<feature type="transmembrane region" description="Helical" evidence="1">
    <location>
        <begin position="188"/>
        <end position="210"/>
    </location>
</feature>
<reference evidence="2" key="1">
    <citation type="submission" date="2021-01" db="EMBL/GenBank/DDBJ databases">
        <authorList>
            <consortium name="Genoscope - CEA"/>
            <person name="William W."/>
        </authorList>
    </citation>
    <scope>NUCLEOTIDE SEQUENCE</scope>
</reference>
<organism evidence="2 3">
    <name type="scientific">Paramecium pentaurelia</name>
    <dbReference type="NCBI Taxonomy" id="43138"/>
    <lineage>
        <taxon>Eukaryota</taxon>
        <taxon>Sar</taxon>
        <taxon>Alveolata</taxon>
        <taxon>Ciliophora</taxon>
        <taxon>Intramacronucleata</taxon>
        <taxon>Oligohymenophorea</taxon>
        <taxon>Peniculida</taxon>
        <taxon>Parameciidae</taxon>
        <taxon>Paramecium</taxon>
    </lineage>
</organism>
<gene>
    <name evidence="2" type="ORF">PPENT_87.1.T1160101</name>
</gene>
<dbReference type="AlphaFoldDB" id="A0A8S1X9T4"/>
<accession>A0A8S1X9T4</accession>
<feature type="transmembrane region" description="Helical" evidence="1">
    <location>
        <begin position="302"/>
        <end position="324"/>
    </location>
</feature>
<evidence type="ECO:0000256" key="1">
    <source>
        <dbReference type="SAM" id="Phobius"/>
    </source>
</evidence>
<feature type="transmembrane region" description="Helical" evidence="1">
    <location>
        <begin position="150"/>
        <end position="168"/>
    </location>
</feature>
<dbReference type="Proteomes" id="UP000689195">
    <property type="component" value="Unassembled WGS sequence"/>
</dbReference>
<name>A0A8S1X9T4_9CILI</name>
<evidence type="ECO:0000313" key="2">
    <source>
        <dbReference type="EMBL" id="CAD8197764.1"/>
    </source>
</evidence>
<feature type="transmembrane region" description="Helical" evidence="1">
    <location>
        <begin position="336"/>
        <end position="355"/>
    </location>
</feature>
<comment type="caution">
    <text evidence="2">The sequence shown here is derived from an EMBL/GenBank/DDBJ whole genome shotgun (WGS) entry which is preliminary data.</text>
</comment>